<evidence type="ECO:0000259" key="2">
    <source>
        <dbReference type="Pfam" id="PF07670"/>
    </source>
</evidence>
<proteinExistence type="predicted"/>
<organism evidence="3 4">
    <name type="scientific">Fodinisporobacter ferrooxydans</name>
    <dbReference type="NCBI Taxonomy" id="2901836"/>
    <lineage>
        <taxon>Bacteria</taxon>
        <taxon>Bacillati</taxon>
        <taxon>Bacillota</taxon>
        <taxon>Bacilli</taxon>
        <taxon>Bacillales</taxon>
        <taxon>Alicyclobacillaceae</taxon>
        <taxon>Fodinisporobacter</taxon>
    </lineage>
</organism>
<feature type="transmembrane region" description="Helical" evidence="1">
    <location>
        <begin position="37"/>
        <end position="54"/>
    </location>
</feature>
<evidence type="ECO:0000256" key="1">
    <source>
        <dbReference type="SAM" id="Phobius"/>
    </source>
</evidence>
<keyword evidence="1" id="KW-0472">Membrane</keyword>
<sequence length="198" mass="21323">MMNVIWLVMLVSGVVVAGVQGNIDKVTTAVLHGARDGVDVCFGLISILVFWLGMMKIAEQAGLVEVLAKWLRPIARFLYPSVPVDHPAMGSILANMSANILGLGNAATPLGLKAMKQLQDLNPNKDEASDAMCTLLAINTASITLIPATVLGLRVQYGSHEPASIIVSTILATCVATILAIFLDRYFRKRARRKKAKR</sequence>
<name>A0ABY4CHH7_9BACL</name>
<reference evidence="3" key="1">
    <citation type="submission" date="2021-12" db="EMBL/GenBank/DDBJ databases">
        <title>Alicyclobacillaceae gen. nov., sp. nov., isolated from chalcocite enrichment system.</title>
        <authorList>
            <person name="Jiang Z."/>
        </authorList>
    </citation>
    <scope>NUCLEOTIDE SEQUENCE</scope>
    <source>
        <strain evidence="3">MYW30-H2</strain>
    </source>
</reference>
<accession>A0ABY4CHH7</accession>
<evidence type="ECO:0000313" key="3">
    <source>
        <dbReference type="EMBL" id="UOF89873.1"/>
    </source>
</evidence>
<keyword evidence="1" id="KW-1133">Transmembrane helix</keyword>
<dbReference type="InterPro" id="IPR011642">
    <property type="entry name" value="Gate_dom"/>
</dbReference>
<evidence type="ECO:0000313" key="4">
    <source>
        <dbReference type="Proteomes" id="UP000830167"/>
    </source>
</evidence>
<feature type="transmembrane region" description="Helical" evidence="1">
    <location>
        <begin position="131"/>
        <end position="153"/>
    </location>
</feature>
<dbReference type="Pfam" id="PF07670">
    <property type="entry name" value="Gate"/>
    <property type="match status" value="1"/>
</dbReference>
<dbReference type="EMBL" id="CP089291">
    <property type="protein sequence ID" value="UOF89873.1"/>
    <property type="molecule type" value="Genomic_DNA"/>
</dbReference>
<keyword evidence="4" id="KW-1185">Reference proteome</keyword>
<keyword evidence="1" id="KW-0812">Transmembrane</keyword>
<feature type="domain" description="Nucleoside transporter/FeoB GTPase Gate" evidence="2">
    <location>
        <begin position="42"/>
        <end position="150"/>
    </location>
</feature>
<gene>
    <name evidence="3" type="ORF">LSG31_18665</name>
</gene>
<protein>
    <submittedName>
        <fullName evidence="3">Spore maturation protein</fullName>
    </submittedName>
</protein>
<dbReference type="RefSeq" id="WP_347436566.1">
    <property type="nucleotide sequence ID" value="NZ_CP089291.1"/>
</dbReference>
<feature type="transmembrane region" description="Helical" evidence="1">
    <location>
        <begin position="165"/>
        <end position="187"/>
    </location>
</feature>
<dbReference type="Proteomes" id="UP000830167">
    <property type="component" value="Chromosome"/>
</dbReference>